<gene>
    <name evidence="1" type="ORF">R1flu_005939</name>
</gene>
<reference evidence="1 2" key="1">
    <citation type="submission" date="2024-09" db="EMBL/GenBank/DDBJ databases">
        <title>Chromosome-scale assembly of Riccia fluitans.</title>
        <authorList>
            <person name="Paukszto L."/>
            <person name="Sawicki J."/>
            <person name="Karawczyk K."/>
            <person name="Piernik-Szablinska J."/>
            <person name="Szczecinska M."/>
            <person name="Mazdziarz M."/>
        </authorList>
    </citation>
    <scope>NUCLEOTIDE SEQUENCE [LARGE SCALE GENOMIC DNA]</scope>
    <source>
        <strain evidence="1">Rf_01</strain>
        <tissue evidence="1">Aerial parts of the thallus</tissue>
    </source>
</reference>
<comment type="caution">
    <text evidence="1">The sequence shown here is derived from an EMBL/GenBank/DDBJ whole genome shotgun (WGS) entry which is preliminary data.</text>
</comment>
<protein>
    <submittedName>
        <fullName evidence="1">Uncharacterized protein</fullName>
    </submittedName>
</protein>
<dbReference type="Proteomes" id="UP001605036">
    <property type="component" value="Unassembled WGS sequence"/>
</dbReference>
<accession>A0ABD1YUK7</accession>
<organism evidence="1 2">
    <name type="scientific">Riccia fluitans</name>
    <dbReference type="NCBI Taxonomy" id="41844"/>
    <lineage>
        <taxon>Eukaryota</taxon>
        <taxon>Viridiplantae</taxon>
        <taxon>Streptophyta</taxon>
        <taxon>Embryophyta</taxon>
        <taxon>Marchantiophyta</taxon>
        <taxon>Marchantiopsida</taxon>
        <taxon>Marchantiidae</taxon>
        <taxon>Marchantiales</taxon>
        <taxon>Ricciaceae</taxon>
        <taxon>Riccia</taxon>
    </lineage>
</organism>
<evidence type="ECO:0000313" key="2">
    <source>
        <dbReference type="Proteomes" id="UP001605036"/>
    </source>
</evidence>
<evidence type="ECO:0000313" key="1">
    <source>
        <dbReference type="EMBL" id="KAL2634460.1"/>
    </source>
</evidence>
<dbReference type="AlphaFoldDB" id="A0ABD1YUK7"/>
<sequence length="122" mass="12868">MDATFQGVGSKCGYHRVKPQVPWDWAPGHGVKGRMELGCEHGCRLVGVQDQASAPWGQGMGAVFQGTSAAFWGAGSRCGHRGVGAWGQGVMPWVDSGHGCCVLRHGCCELGRSTMGSRHGQD</sequence>
<name>A0ABD1YUK7_9MARC</name>
<dbReference type="EMBL" id="JBHFFA010000003">
    <property type="protein sequence ID" value="KAL2634460.1"/>
    <property type="molecule type" value="Genomic_DNA"/>
</dbReference>
<keyword evidence="2" id="KW-1185">Reference proteome</keyword>
<proteinExistence type="predicted"/>